<accession>A0A165PJP3</accession>
<protein>
    <submittedName>
        <fullName evidence="1">Uncharacterized protein</fullName>
    </submittedName>
</protein>
<organism evidence="1 2">
    <name type="scientific">Neolentinus lepideus HHB14362 ss-1</name>
    <dbReference type="NCBI Taxonomy" id="1314782"/>
    <lineage>
        <taxon>Eukaryota</taxon>
        <taxon>Fungi</taxon>
        <taxon>Dikarya</taxon>
        <taxon>Basidiomycota</taxon>
        <taxon>Agaricomycotina</taxon>
        <taxon>Agaricomycetes</taxon>
        <taxon>Gloeophyllales</taxon>
        <taxon>Gloeophyllaceae</taxon>
        <taxon>Neolentinus</taxon>
    </lineage>
</organism>
<reference evidence="1 2" key="1">
    <citation type="journal article" date="2016" name="Mol. Biol. Evol.">
        <title>Comparative Genomics of Early-Diverging Mushroom-Forming Fungi Provides Insights into the Origins of Lignocellulose Decay Capabilities.</title>
        <authorList>
            <person name="Nagy L.G."/>
            <person name="Riley R."/>
            <person name="Tritt A."/>
            <person name="Adam C."/>
            <person name="Daum C."/>
            <person name="Floudas D."/>
            <person name="Sun H."/>
            <person name="Yadav J.S."/>
            <person name="Pangilinan J."/>
            <person name="Larsson K.H."/>
            <person name="Matsuura K."/>
            <person name="Barry K."/>
            <person name="Labutti K."/>
            <person name="Kuo R."/>
            <person name="Ohm R.A."/>
            <person name="Bhattacharya S.S."/>
            <person name="Shirouzu T."/>
            <person name="Yoshinaga Y."/>
            <person name="Martin F.M."/>
            <person name="Grigoriev I.V."/>
            <person name="Hibbett D.S."/>
        </authorList>
    </citation>
    <scope>NUCLEOTIDE SEQUENCE [LARGE SCALE GENOMIC DNA]</scope>
    <source>
        <strain evidence="1 2">HHB14362 ss-1</strain>
    </source>
</reference>
<dbReference type="InParanoid" id="A0A165PJP3"/>
<dbReference type="AlphaFoldDB" id="A0A165PJP3"/>
<name>A0A165PJP3_9AGAM</name>
<evidence type="ECO:0000313" key="2">
    <source>
        <dbReference type="Proteomes" id="UP000076761"/>
    </source>
</evidence>
<proteinExistence type="predicted"/>
<evidence type="ECO:0000313" key="1">
    <source>
        <dbReference type="EMBL" id="KZT21134.1"/>
    </source>
</evidence>
<gene>
    <name evidence="1" type="ORF">NEOLEDRAFT_1181905</name>
</gene>
<dbReference type="OrthoDB" id="3245731at2759"/>
<dbReference type="EMBL" id="KV425610">
    <property type="protein sequence ID" value="KZT21134.1"/>
    <property type="molecule type" value="Genomic_DNA"/>
</dbReference>
<keyword evidence="2" id="KW-1185">Reference proteome</keyword>
<dbReference type="Proteomes" id="UP000076761">
    <property type="component" value="Unassembled WGS sequence"/>
</dbReference>
<sequence length="172" mass="18961">MPDGRLVPRPIPSREATASFSVPSEQAQILKYAIGNTDPGEFHAKLHAAVANLHHTDQAKLLEVLQKAGLVLHNARTAVHDGELRHCVRCHQNYLERDNGLFACRLTHGAPRAVVSKTGEHVGNEYVCCKKRWAVNVPLPMYCFSRHSTRPEFAFDDGIERSCAQGGCGPRG</sequence>